<dbReference type="PROSITE" id="PS51365">
    <property type="entry name" value="RENAL_DIPEPTIDASE_2"/>
    <property type="match status" value="1"/>
</dbReference>
<comment type="caution">
    <text evidence="1">The sequence shown here is derived from an EMBL/GenBank/DDBJ whole genome shotgun (WGS) entry which is preliminary data.</text>
</comment>
<proteinExistence type="predicted"/>
<dbReference type="RefSeq" id="WP_377906540.1">
    <property type="nucleotide sequence ID" value="NZ_JBHRZS010000007.1"/>
</dbReference>
<dbReference type="InterPro" id="IPR032466">
    <property type="entry name" value="Metal_Hydrolase"/>
</dbReference>
<protein>
    <submittedName>
        <fullName evidence="1">Dipeptidase</fullName>
    </submittedName>
</protein>
<organism evidence="1 2">
    <name type="scientific">Algoriphagus namhaensis</name>
    <dbReference type="NCBI Taxonomy" id="915353"/>
    <lineage>
        <taxon>Bacteria</taxon>
        <taxon>Pseudomonadati</taxon>
        <taxon>Bacteroidota</taxon>
        <taxon>Cytophagia</taxon>
        <taxon>Cytophagales</taxon>
        <taxon>Cyclobacteriaceae</taxon>
        <taxon>Algoriphagus</taxon>
    </lineage>
</organism>
<dbReference type="InterPro" id="IPR008257">
    <property type="entry name" value="Pept_M19"/>
</dbReference>
<dbReference type="Gene3D" id="3.20.20.140">
    <property type="entry name" value="Metal-dependent hydrolases"/>
    <property type="match status" value="1"/>
</dbReference>
<keyword evidence="2" id="KW-1185">Reference proteome</keyword>
<gene>
    <name evidence="1" type="ORF">ACFOSV_13480</name>
</gene>
<evidence type="ECO:0000313" key="1">
    <source>
        <dbReference type="EMBL" id="MFC3881199.1"/>
    </source>
</evidence>
<dbReference type="EMBL" id="JBHRZS010000007">
    <property type="protein sequence ID" value="MFC3881199.1"/>
    <property type="molecule type" value="Genomic_DNA"/>
</dbReference>
<sequence>MHKDKNNPDKERSTLQVERRNLIKMIPIGALLPWQALNTFAGELKRREAGTLEQELAIDKVYREAIVYDGLLIPRGWNETSFQALTQSGYTGFNASLDSQNLEVALKSMAEWTQRIADHPDKLIHAKTADDILQAKKENKVGVMYGFQNATMVENSVENLETLYDAGTRWIQLTYNERNLLGDGCTERTNAGLSDFGIAVVERMNELGIIVDLSHSGRQTTNDAITFSTAGVSFNHSMCEALYKDHPRAKTDEQIRAMAEKGGMMGIICLGYMIGPDPGGETTLETYVDHIEHAIKIAGIDHVGVAADFAIEGLEANGATRENWYVPRLTRFKPSYQVRWPPWIPELDKPERYLHVARLLDKRGHSTGAIEKILGGNWMRYFQETLKS</sequence>
<dbReference type="PANTHER" id="PTHR10443">
    <property type="entry name" value="MICROSOMAL DIPEPTIDASE"/>
    <property type="match status" value="1"/>
</dbReference>
<evidence type="ECO:0000313" key="2">
    <source>
        <dbReference type="Proteomes" id="UP001595805"/>
    </source>
</evidence>
<dbReference type="Pfam" id="PF01244">
    <property type="entry name" value="Peptidase_M19"/>
    <property type="match status" value="1"/>
</dbReference>
<accession>A0ABV8AV99</accession>
<dbReference type="PANTHER" id="PTHR10443:SF12">
    <property type="entry name" value="DIPEPTIDASE"/>
    <property type="match status" value="1"/>
</dbReference>
<dbReference type="Proteomes" id="UP001595805">
    <property type="component" value="Unassembled WGS sequence"/>
</dbReference>
<reference evidence="2" key="1">
    <citation type="journal article" date="2019" name="Int. J. Syst. Evol. Microbiol.">
        <title>The Global Catalogue of Microorganisms (GCM) 10K type strain sequencing project: providing services to taxonomists for standard genome sequencing and annotation.</title>
        <authorList>
            <consortium name="The Broad Institute Genomics Platform"/>
            <consortium name="The Broad Institute Genome Sequencing Center for Infectious Disease"/>
            <person name="Wu L."/>
            <person name="Ma J."/>
        </authorList>
    </citation>
    <scope>NUCLEOTIDE SEQUENCE [LARGE SCALE GENOMIC DNA]</scope>
    <source>
        <strain evidence="2">CCUG 60523</strain>
    </source>
</reference>
<dbReference type="SUPFAM" id="SSF51556">
    <property type="entry name" value="Metallo-dependent hydrolases"/>
    <property type="match status" value="1"/>
</dbReference>
<name>A0ABV8AV99_9BACT</name>